<organism evidence="1 2">
    <name type="scientific">Xenopus laevis</name>
    <name type="common">African clawed frog</name>
    <dbReference type="NCBI Taxonomy" id="8355"/>
    <lineage>
        <taxon>Eukaryota</taxon>
        <taxon>Metazoa</taxon>
        <taxon>Chordata</taxon>
        <taxon>Craniata</taxon>
        <taxon>Vertebrata</taxon>
        <taxon>Euteleostomi</taxon>
        <taxon>Amphibia</taxon>
        <taxon>Batrachia</taxon>
        <taxon>Anura</taxon>
        <taxon>Pipoidea</taxon>
        <taxon>Pipidae</taxon>
        <taxon>Xenopodinae</taxon>
        <taxon>Xenopus</taxon>
        <taxon>Xenopus</taxon>
    </lineage>
</organism>
<sequence>MSSPCPAMLRVILGEHDIQKLLLPSGIPNTVDDLLSVIKQSFQLDGHLRLLYMDTDFGQFFTLNSAEDLKDKDSIKVVPVEEPSVILTLSPASGDFQQCSTDTQASDSSRDTVMLPPHQGRLEKWPDRFVPQFTFDVERILQTGNQAFFEDGTLLLNKGIKSDIMQKLAESIFKYTAYPTNLQILSVVEALIEKFPCLKEPGSFSGMYGWQQSFKYKMGNYRSKLRNQMLDFPELEVNSLKRKEPNDRVPSKNVKKPKKAELNYLPPHPHGESLESLENEQKALLDEIKKKDNRRVIAEKMSKTFSYRRHEVVNLAPPIKDFQQRWPALFNEAQAKTFMSKLDRYKPKLLELMKAKGGVAGLKMKTILNVLIQDDRIETRRDAVIRSLIVYLGEVAENLFKDSKDGNQEDFSNDVMKILVHGNGDEEPDVSIVIEGSKVLTKCANAAKACALLMGLIYALNLQYPSNLKYTFEVFQKLILDLDGLKLSHKVRSLKTKLHT</sequence>
<dbReference type="OMA" id="LFCENQI"/>
<dbReference type="Proteomes" id="UP000694892">
    <property type="component" value="Chromosome 3S"/>
</dbReference>
<protein>
    <recommendedName>
        <fullName evidence="3">PB1 domain-containing protein</fullName>
    </recommendedName>
</protein>
<evidence type="ECO:0000313" key="2">
    <source>
        <dbReference type="Proteomes" id="UP000694892"/>
    </source>
</evidence>
<gene>
    <name evidence="1" type="ORF">XELAEV_18020065mg</name>
</gene>
<reference evidence="2" key="1">
    <citation type="journal article" date="2016" name="Nature">
        <title>Genome evolution in the allotetraploid frog Xenopus laevis.</title>
        <authorList>
            <person name="Session A.M."/>
            <person name="Uno Y."/>
            <person name="Kwon T."/>
            <person name="Chapman J.A."/>
            <person name="Toyoda A."/>
            <person name="Takahashi S."/>
            <person name="Fukui A."/>
            <person name="Hikosaka A."/>
            <person name="Suzuki A."/>
            <person name="Kondo M."/>
            <person name="van Heeringen S.J."/>
            <person name="Quigley I."/>
            <person name="Heinz S."/>
            <person name="Ogino H."/>
            <person name="Ochi H."/>
            <person name="Hellsten U."/>
            <person name="Lyons J.B."/>
            <person name="Simakov O."/>
            <person name="Putnam N."/>
            <person name="Stites J."/>
            <person name="Kuroki Y."/>
            <person name="Tanaka T."/>
            <person name="Michiue T."/>
            <person name="Watanabe M."/>
            <person name="Bogdanovic O."/>
            <person name="Lister R."/>
            <person name="Georgiou G."/>
            <person name="Paranjpe S.S."/>
            <person name="van Kruijsbergen I."/>
            <person name="Shu S."/>
            <person name="Carlson J."/>
            <person name="Kinoshita T."/>
            <person name="Ohta Y."/>
            <person name="Mawaribuchi S."/>
            <person name="Jenkins J."/>
            <person name="Grimwood J."/>
            <person name="Schmutz J."/>
            <person name="Mitros T."/>
            <person name="Mozaffari S.V."/>
            <person name="Suzuki Y."/>
            <person name="Haramoto Y."/>
            <person name="Yamamoto T.S."/>
            <person name="Takagi C."/>
            <person name="Heald R."/>
            <person name="Miller K."/>
            <person name="Haudenschild C."/>
            <person name="Kitzman J."/>
            <person name="Nakayama T."/>
            <person name="Izutsu Y."/>
            <person name="Robert J."/>
            <person name="Fortriede J."/>
            <person name="Burns K."/>
            <person name="Lotay V."/>
            <person name="Karimi K."/>
            <person name="Yasuoka Y."/>
            <person name="Dichmann D.S."/>
            <person name="Flajnik M.F."/>
            <person name="Houston D.W."/>
            <person name="Shendure J."/>
            <person name="DuPasquier L."/>
            <person name="Vize P.D."/>
            <person name="Zorn A.M."/>
            <person name="Ito M."/>
            <person name="Marcotte E.M."/>
            <person name="Wallingford J.B."/>
            <person name="Ito Y."/>
            <person name="Asashima M."/>
            <person name="Ueno N."/>
            <person name="Matsuda Y."/>
            <person name="Veenstra G.J."/>
            <person name="Fujiyama A."/>
            <person name="Harland R.M."/>
            <person name="Taira M."/>
            <person name="Rokhsar D.S."/>
        </authorList>
    </citation>
    <scope>NUCLEOTIDE SEQUENCE [LARGE SCALE GENOMIC DNA]</scope>
    <source>
        <strain evidence="2">J</strain>
    </source>
</reference>
<dbReference type="PANTHER" id="PTHR31025">
    <property type="entry name" value="SI:CH211-196P9.1-RELATED"/>
    <property type="match status" value="1"/>
</dbReference>
<evidence type="ECO:0000313" key="1">
    <source>
        <dbReference type="EMBL" id="OCT86383.1"/>
    </source>
</evidence>
<proteinExistence type="predicted"/>
<name>A0A974D734_XENLA</name>
<evidence type="ECO:0008006" key="3">
    <source>
        <dbReference type="Google" id="ProtNLM"/>
    </source>
</evidence>
<dbReference type="PANTHER" id="PTHR31025:SF25">
    <property type="entry name" value="ZINC FINGER (C2H2)-60"/>
    <property type="match status" value="1"/>
</dbReference>
<dbReference type="EMBL" id="CM004471">
    <property type="protein sequence ID" value="OCT86383.1"/>
    <property type="molecule type" value="Genomic_DNA"/>
</dbReference>
<dbReference type="AlphaFoldDB" id="A0A974D734"/>
<accession>A0A974D734</accession>